<keyword evidence="1" id="KW-1133">Transmembrane helix</keyword>
<accession>A0A8J8P6H6</accession>
<keyword evidence="3" id="KW-1185">Reference proteome</keyword>
<feature type="transmembrane region" description="Helical" evidence="1">
    <location>
        <begin position="1432"/>
        <end position="1457"/>
    </location>
</feature>
<feature type="transmembrane region" description="Helical" evidence="1">
    <location>
        <begin position="1107"/>
        <end position="1127"/>
    </location>
</feature>
<feature type="transmembrane region" description="Helical" evidence="1">
    <location>
        <begin position="1369"/>
        <end position="1388"/>
    </location>
</feature>
<sequence length="1591" mass="179457">MGSISTDYKRKRGINISLSTLSVMTMAVLSLIFLPKCRGSKPFPKFIGSPRDHMMPNVILYNEPTDALVVAGYSEDFAMRPDYYSDSLNTYYSIIYYMQGPNKDIAWMKATQGTNEQITDLAMSEDGMYIIACQRDNPLYFILDNTGLFVNSFTFTHYKLTYTTLSRNMKISSDAPIPMIYLQQRIQVSLTQFVTNIMRFPINIDVSTTPVSWISKLNYSSNQIYAMSLCMSSDMMTSLFSVIYDADLGIWFIQEINASTGIVVGTPFWLRMPSGYMTSNLQIKKLSDGKDFLAFVALNDGGDKFIVVHGEKDSSNAMIYSSSYSESLTETGTLSSFILDVRIISRNEIIILGCFGEYIKLITVDYLNMKLKYKETLPHQSITSPTGVIISDTYFFLSMSGQFLSYSDAETIVQISNFNSFIICTNDVALTTQTMSTGPDTEYPLLSMSGFTSSEQYIKIATPIMLTATPSFGIIQVREEILFKVCSTTNIRLGSYQVMNNYAGTYTLTMDDDSPLYPQFTFNPTTLILKALQYGRVGPQTVKLTKTYTSLPGSDSVSIKLLGIDNSCLKINPTFPLTPQVVSLNGVAQFTISSYLGESTSTVSVNKDNLSIGETWFTASGLNLIFTPTQFSEVGVHILYFYLSDTVLRSGIYSIEVTVKNSAPYIMPGGLAQSIFISYQERKIIDLTPILVDDESNAITVSLSQTGIAQLGGKILDINCADKSYVGNTYSFVLSMSDGQPLSSTYPFTVACTNFAPYFLDYTFPISFKMPIGSSTTIPLPDIVDDQLIENVHINLYAPNFITLQGRELVFAPINRQHVGQFTVRVSLSDEITSNTYELYTVEVTNKPPQIAITESTNMLKLIPINTISEIILPSIADPEKMPVTTTITFDGESTPPRWVEYNNGKLILSPLQKREIGDHYIMISYTDGIIDKPKNAYIRVKIYNSTKELNEIGQGANNSTNQSKPQIAKQQFKARLDIVEVTKDQKLKIKIYSPKGRDHLVKLFTAADLRLQISTRENEIVQLTLSEVYLESGNIEFKLTYSEPFSISCGIVADILELTLQNTLSFETEFYKVELTEGIIKQKEIPSQINDLQKGLSEAFVNGMSGLAYAAIPGGMVLNFFASFIMQLVWNLLNDLSFLTILSLVSMNVPGIVKLIQGTMLSFIYLDLLKTDQWVVPIIFGSSNEDEEDRGLNSYLEENGFASMSLIMNMQSTFVYLIGLLCVLILLGILKVLSLYFKIFERPNRQLNKLVFWNTLIRFFIQQFSPMLFSALINLYDMHQNESPGYIIGSILSPIIIIILGIGTVLLILLQYKQRNNQNSNDYIQNYGTLVQGLRSTSSVGAFWNVLIIIRWTFSVIILICLRDYPGLQVPLLLLLSVKAQFLLILGKPFDERSENIMNFINEVIVSVYVYVLFSLTDFTQQSITSLSEEIGWLLVLIVLFTVFMNLVKLQIMIYLKLKSRWFRNRPKVNFDKTKKYLSAENSGSVFAQALKINDDQNRKQEQLWPLQNLQNVQNVIQQYQDFQRENEANRVVPNAKEILSLKIINQQNPLKDQETIELAKPLSTRKKIRRLVIHQTVQSSRGAWEQYRE</sequence>
<feature type="transmembrane region" description="Helical" evidence="1">
    <location>
        <begin position="12"/>
        <end position="34"/>
    </location>
</feature>
<feature type="transmembrane region" description="Helical" evidence="1">
    <location>
        <begin position="1286"/>
        <end position="1311"/>
    </location>
</feature>
<reference evidence="2" key="1">
    <citation type="submission" date="2019-06" db="EMBL/GenBank/DDBJ databases">
        <authorList>
            <person name="Zheng W."/>
        </authorList>
    </citation>
    <scope>NUCLEOTIDE SEQUENCE</scope>
    <source>
        <strain evidence="2">QDHG01</strain>
    </source>
</reference>
<gene>
    <name evidence="2" type="ORF">FGO68_gene12316</name>
</gene>
<protein>
    <recommendedName>
        <fullName evidence="4">TRP C-terminal domain-containing protein</fullName>
    </recommendedName>
</protein>
<evidence type="ECO:0000256" key="1">
    <source>
        <dbReference type="SAM" id="Phobius"/>
    </source>
</evidence>
<evidence type="ECO:0000313" key="3">
    <source>
        <dbReference type="Proteomes" id="UP000785679"/>
    </source>
</evidence>
<organism evidence="2 3">
    <name type="scientific">Halteria grandinella</name>
    <dbReference type="NCBI Taxonomy" id="5974"/>
    <lineage>
        <taxon>Eukaryota</taxon>
        <taxon>Sar</taxon>
        <taxon>Alveolata</taxon>
        <taxon>Ciliophora</taxon>
        <taxon>Intramacronucleata</taxon>
        <taxon>Spirotrichea</taxon>
        <taxon>Stichotrichia</taxon>
        <taxon>Sporadotrichida</taxon>
        <taxon>Halteriidae</taxon>
        <taxon>Halteria</taxon>
    </lineage>
</organism>
<comment type="caution">
    <text evidence="2">The sequence shown here is derived from an EMBL/GenBank/DDBJ whole genome shotgun (WGS) entry which is preliminary data.</text>
</comment>
<name>A0A8J8P6H6_HALGN</name>
<dbReference type="EMBL" id="RRYP01000697">
    <property type="protein sequence ID" value="TNV86985.1"/>
    <property type="molecule type" value="Genomic_DNA"/>
</dbReference>
<dbReference type="Proteomes" id="UP000785679">
    <property type="component" value="Unassembled WGS sequence"/>
</dbReference>
<evidence type="ECO:0000313" key="2">
    <source>
        <dbReference type="EMBL" id="TNV86985.1"/>
    </source>
</evidence>
<feature type="transmembrane region" description="Helical" evidence="1">
    <location>
        <begin position="1139"/>
        <end position="1167"/>
    </location>
</feature>
<keyword evidence="1" id="KW-0812">Transmembrane</keyword>
<dbReference type="InterPro" id="IPR036322">
    <property type="entry name" value="WD40_repeat_dom_sf"/>
</dbReference>
<feature type="transmembrane region" description="Helical" evidence="1">
    <location>
        <begin position="1343"/>
        <end position="1363"/>
    </location>
</feature>
<keyword evidence="1" id="KW-0472">Membrane</keyword>
<dbReference type="SUPFAM" id="SSF50978">
    <property type="entry name" value="WD40 repeat-like"/>
    <property type="match status" value="1"/>
</dbReference>
<feature type="transmembrane region" description="Helical" evidence="1">
    <location>
        <begin position="1400"/>
        <end position="1420"/>
    </location>
</feature>
<feature type="transmembrane region" description="Helical" evidence="1">
    <location>
        <begin position="1252"/>
        <end position="1274"/>
    </location>
</feature>
<proteinExistence type="predicted"/>
<feature type="transmembrane region" description="Helical" evidence="1">
    <location>
        <begin position="1215"/>
        <end position="1240"/>
    </location>
</feature>
<evidence type="ECO:0008006" key="4">
    <source>
        <dbReference type="Google" id="ProtNLM"/>
    </source>
</evidence>